<keyword evidence="2" id="KW-1185">Reference proteome</keyword>
<evidence type="ECO:0000313" key="1">
    <source>
        <dbReference type="EMBL" id="TCT06680.1"/>
    </source>
</evidence>
<comment type="caution">
    <text evidence="1">The sequence shown here is derived from an EMBL/GenBank/DDBJ whole genome shotgun (WGS) entry which is preliminary data.</text>
</comment>
<organism evidence="1 2">
    <name type="scientific">Aquabacter spiritensis</name>
    <dbReference type="NCBI Taxonomy" id="933073"/>
    <lineage>
        <taxon>Bacteria</taxon>
        <taxon>Pseudomonadati</taxon>
        <taxon>Pseudomonadota</taxon>
        <taxon>Alphaproteobacteria</taxon>
        <taxon>Hyphomicrobiales</taxon>
        <taxon>Xanthobacteraceae</taxon>
        <taxon>Aquabacter</taxon>
    </lineage>
</organism>
<dbReference type="InterPro" id="IPR014710">
    <property type="entry name" value="RmlC-like_jellyroll"/>
</dbReference>
<dbReference type="Gene3D" id="2.60.120.10">
    <property type="entry name" value="Jelly Rolls"/>
    <property type="match status" value="1"/>
</dbReference>
<protein>
    <recommendedName>
        <fullName evidence="3">Quercetin dioxygenase-like cupin family protein</fullName>
    </recommendedName>
</protein>
<proteinExistence type="predicted"/>
<evidence type="ECO:0008006" key="3">
    <source>
        <dbReference type="Google" id="ProtNLM"/>
    </source>
</evidence>
<dbReference type="InterPro" id="IPR011051">
    <property type="entry name" value="RmlC_Cupin_sf"/>
</dbReference>
<dbReference type="OrthoDB" id="9800684at2"/>
<accession>A0A4R3M0W1</accession>
<dbReference type="AlphaFoldDB" id="A0A4R3M0W1"/>
<dbReference type="RefSeq" id="WP_132030162.1">
    <property type="nucleotide sequence ID" value="NZ_SMAI01000002.1"/>
</dbReference>
<dbReference type="SUPFAM" id="SSF51182">
    <property type="entry name" value="RmlC-like cupins"/>
    <property type="match status" value="1"/>
</dbReference>
<evidence type="ECO:0000313" key="2">
    <source>
        <dbReference type="Proteomes" id="UP000294664"/>
    </source>
</evidence>
<reference evidence="1 2" key="1">
    <citation type="submission" date="2019-03" db="EMBL/GenBank/DDBJ databases">
        <title>Genomic Encyclopedia of Type Strains, Phase IV (KMG-IV): sequencing the most valuable type-strain genomes for metagenomic binning, comparative biology and taxonomic classification.</title>
        <authorList>
            <person name="Goeker M."/>
        </authorList>
    </citation>
    <scope>NUCLEOTIDE SEQUENCE [LARGE SCALE GENOMIC DNA]</scope>
    <source>
        <strain evidence="1 2">DSM 9035</strain>
    </source>
</reference>
<dbReference type="Proteomes" id="UP000294664">
    <property type="component" value="Unassembled WGS sequence"/>
</dbReference>
<gene>
    <name evidence="1" type="ORF">EDC64_102159</name>
</gene>
<dbReference type="EMBL" id="SMAI01000002">
    <property type="protein sequence ID" value="TCT06680.1"/>
    <property type="molecule type" value="Genomic_DNA"/>
</dbReference>
<name>A0A4R3M0W1_9HYPH</name>
<sequence>MTKHVITSWPDAPAEWPAALRAEFAARAGNGEVGTRLVSQTDRVRVWTLTLKPGERIGFHTHVLDYFWTSVTGGEARSHYGDGRIVDVTYTPGETRHLSFEAGGFMTHDLENLGTTDLVFTTVEFLDSANAPLPLAAPVLAGLEQAA</sequence>